<dbReference type="Proteomes" id="UP000799440">
    <property type="component" value="Unassembled WGS sequence"/>
</dbReference>
<dbReference type="AlphaFoldDB" id="A0A6A6V7S7"/>
<reference evidence="1" key="1">
    <citation type="journal article" date="2020" name="Stud. Mycol.">
        <title>101 Dothideomycetes genomes: a test case for predicting lifestyles and emergence of pathogens.</title>
        <authorList>
            <person name="Haridas S."/>
            <person name="Albert R."/>
            <person name="Binder M."/>
            <person name="Bloem J."/>
            <person name="Labutti K."/>
            <person name="Salamov A."/>
            <person name="Andreopoulos B."/>
            <person name="Baker S."/>
            <person name="Barry K."/>
            <person name="Bills G."/>
            <person name="Bluhm B."/>
            <person name="Cannon C."/>
            <person name="Castanera R."/>
            <person name="Culley D."/>
            <person name="Daum C."/>
            <person name="Ezra D."/>
            <person name="Gonzalez J."/>
            <person name="Henrissat B."/>
            <person name="Kuo A."/>
            <person name="Liang C."/>
            <person name="Lipzen A."/>
            <person name="Lutzoni F."/>
            <person name="Magnuson J."/>
            <person name="Mondo S."/>
            <person name="Nolan M."/>
            <person name="Ohm R."/>
            <person name="Pangilinan J."/>
            <person name="Park H.-J."/>
            <person name="Ramirez L."/>
            <person name="Alfaro M."/>
            <person name="Sun H."/>
            <person name="Tritt A."/>
            <person name="Yoshinaga Y."/>
            <person name="Zwiers L.-H."/>
            <person name="Turgeon B."/>
            <person name="Goodwin S."/>
            <person name="Spatafora J."/>
            <person name="Crous P."/>
            <person name="Grigoriev I."/>
        </authorList>
    </citation>
    <scope>NUCLEOTIDE SEQUENCE</scope>
    <source>
        <strain evidence="1">CBS 119925</strain>
    </source>
</reference>
<dbReference type="PANTHER" id="PTHR24148">
    <property type="entry name" value="ANKYRIN REPEAT DOMAIN-CONTAINING PROTEIN 39 HOMOLOG-RELATED"/>
    <property type="match status" value="1"/>
</dbReference>
<accession>A0A6A6V7S7</accession>
<evidence type="ECO:0000313" key="2">
    <source>
        <dbReference type="Proteomes" id="UP000799440"/>
    </source>
</evidence>
<gene>
    <name evidence="1" type="ORF">M011DRAFT_527312</name>
</gene>
<evidence type="ECO:0008006" key="3">
    <source>
        <dbReference type="Google" id="ProtNLM"/>
    </source>
</evidence>
<sequence length="462" mass="51271">MANVYRNGSKDLVYLGEDDVSEALTSIKNISEEAMASDLWKNHSAILILIGACRSLTMNGTCRSSQIPESKRTTIRTWVLQEAALAKSNICYCGSLEFDLVDVTRAAHWIRYRYVFFSGGLNRRCSAAAELNDLIDLTYGYYATRSLTPDILLLLSLSRNRLVTEPLDKLYGILALYTPQDGATELNIYPDYKKNIVDAFGEAHWFSFRKSWNLDLLAHVRHGNGAHIGATAVGNGFPSWYPIWHVSNDDNDPVSLASHYHASAGRLSSAPILNPEGVPREMEVHGFKVAMVWMTNTAKWRDNWSRSDSLVSTSAMLKNVEYMVSVAGTLEIVQTSRPQGAKVTAFSALDLASTLVAGVDFRHRPVIPDLVNSYLALRVLLRVSNELQRERPLAGAFRIPPDVAELSSDEHPDAVLASHYRQEMRNACKNRTFFTTHVGFDGEACIGGLPLSDPSVMEYGCS</sequence>
<evidence type="ECO:0000313" key="1">
    <source>
        <dbReference type="EMBL" id="KAF2745774.1"/>
    </source>
</evidence>
<dbReference type="EMBL" id="MU006580">
    <property type="protein sequence ID" value="KAF2745774.1"/>
    <property type="molecule type" value="Genomic_DNA"/>
</dbReference>
<keyword evidence="2" id="KW-1185">Reference proteome</keyword>
<dbReference type="PANTHER" id="PTHR24148:SF64">
    <property type="entry name" value="HETEROKARYON INCOMPATIBILITY DOMAIN-CONTAINING PROTEIN"/>
    <property type="match status" value="1"/>
</dbReference>
<proteinExistence type="predicted"/>
<name>A0A6A6V7S7_9PLEO</name>
<dbReference type="InterPro" id="IPR052895">
    <property type="entry name" value="HetReg/Transcr_Mod"/>
</dbReference>
<organism evidence="1 2">
    <name type="scientific">Sporormia fimetaria CBS 119925</name>
    <dbReference type="NCBI Taxonomy" id="1340428"/>
    <lineage>
        <taxon>Eukaryota</taxon>
        <taxon>Fungi</taxon>
        <taxon>Dikarya</taxon>
        <taxon>Ascomycota</taxon>
        <taxon>Pezizomycotina</taxon>
        <taxon>Dothideomycetes</taxon>
        <taxon>Pleosporomycetidae</taxon>
        <taxon>Pleosporales</taxon>
        <taxon>Sporormiaceae</taxon>
        <taxon>Sporormia</taxon>
    </lineage>
</organism>
<protein>
    <recommendedName>
        <fullName evidence="3">Heterokaryon incompatibility domain-containing protein</fullName>
    </recommendedName>
</protein>
<dbReference type="OrthoDB" id="194358at2759"/>